<gene>
    <name evidence="7" type="ORF">RSOLAG1IB_02209</name>
</gene>
<dbReference type="InterPro" id="IPR002885">
    <property type="entry name" value="PPR_rpt"/>
</dbReference>
<comment type="similarity">
    <text evidence="1">Belongs to the CCM1 family.</text>
</comment>
<sequence length="677" mass="75694">MAVNLTRTTLFPLGLEIVSRQIVPPSKQVTRILRWSSSYLSTKISLGLPQDDPSLRALHEPYPSASPDNNVFEAEGTEYASGSTSGSVVTRKSRSKRRSISPGMSHTLHSNAQLLKCIYQKDYSAAIALRRDLEALHTTISPLYTYAQVAQYLLEHPDKSDPYAFLQWCELLPSLRQPWSKPVAVPPAIDRILFRLLKSPESIDKLCRFAILAARKGMARWIAAPVIAQVTRYSTPDVASRLLAELINAASISAIHSGLSTIPPKVLRSWNSTFIRTLCLSGRVEAAYQSLLALHSNRRALSPHSYRIVAQELEKLKYRKEGEHVRVLGQQAGFSRSDFATQTQSPRTVRTPPDSISKDLRWVKARLSTGGGISATELARFMKSYRSTGHYRALPLLRKRLFQRAPSVQQRTTLSAWGTAEMQLYRSEGKHVDALSVFQCIFLPLGITPQILRELGVLLSPSSSCPQILWPPSEAISLASWSAAALAASHQDQGVLGRCYLYFLESWQPKPNTLFEMPPVMRPDAAAFQPWVGAFARRAGPEGIARVMEDMKALGVPPTIMTWNTLVKAYASRKEWDVAKSILRKMENSRKESPTQLSSATNTRLRNRLGPLSEWGFPTAEMSTYYTVLRELVATKQFPAAQELVEMFLENGHEFDERLSLLARGLERGRMIPSHVD</sequence>
<feature type="region of interest" description="Disordered" evidence="6">
    <location>
        <begin position="77"/>
        <end position="105"/>
    </location>
</feature>
<evidence type="ECO:0000256" key="6">
    <source>
        <dbReference type="SAM" id="MobiDB-lite"/>
    </source>
</evidence>
<evidence type="ECO:0000256" key="1">
    <source>
        <dbReference type="ARBA" id="ARBA00006192"/>
    </source>
</evidence>
<evidence type="ECO:0000313" key="8">
    <source>
        <dbReference type="Proteomes" id="UP000059188"/>
    </source>
</evidence>
<comment type="function">
    <text evidence="3">Regulates mitochondrial small subunit maturation by controlling 15S rRNA 5'-end processing. Localizes to the 5' precursor of the 15S rRNA in a position that is subsequently occupied by mS47 in the mature yeast mtSSU. Uses structure and sequence-specific RNA recognition, binding to a single-stranded region of the precursor and specifically recognizing bases -6 to -1. The exchange of Ccm1 for mS47 is coupled to the irreversible removal of precursor rRNA that is accompanied by conformational changes of the mitoribosomal proteins uS5m and mS26. These conformational changes signal completion of 5'-end rRNA processing through protection of the mature 5'-end of the 15S rRNA and stabilization of mS47. The removal of the 5' precursor together with the dissociation of Ccm1 may be catalyzed by the 5'-3' exoribonuclease Pet127. Involved in the specific removal of group I introns in mitochondrial encoded transcripts.</text>
</comment>
<protein>
    <recommendedName>
        <fullName evidence="9">PPR domain-containing protein</fullName>
    </recommendedName>
</protein>
<dbReference type="NCBIfam" id="TIGR00756">
    <property type="entry name" value="PPR"/>
    <property type="match status" value="1"/>
</dbReference>
<proteinExistence type="inferred from homology"/>
<name>A0A0B7FKP4_THACB</name>
<dbReference type="PROSITE" id="PS51375">
    <property type="entry name" value="PPR"/>
    <property type="match status" value="1"/>
</dbReference>
<keyword evidence="2" id="KW-0677">Repeat</keyword>
<dbReference type="STRING" id="1108050.A0A0B7FKP4"/>
<dbReference type="Proteomes" id="UP000059188">
    <property type="component" value="Unassembled WGS sequence"/>
</dbReference>
<accession>A0A0B7FKP4</accession>
<dbReference type="Gene3D" id="1.25.40.10">
    <property type="entry name" value="Tetratricopeptide repeat domain"/>
    <property type="match status" value="1"/>
</dbReference>
<evidence type="ECO:0008006" key="9">
    <source>
        <dbReference type="Google" id="ProtNLM"/>
    </source>
</evidence>
<dbReference type="EMBL" id="LN679102">
    <property type="protein sequence ID" value="CEL57469.1"/>
    <property type="molecule type" value="Genomic_DNA"/>
</dbReference>
<evidence type="ECO:0000256" key="4">
    <source>
        <dbReference type="ARBA" id="ARBA00044511"/>
    </source>
</evidence>
<comment type="subunit">
    <text evidence="4">Binds to mitochondrial small subunit 15S rRNA.</text>
</comment>
<evidence type="ECO:0000256" key="2">
    <source>
        <dbReference type="ARBA" id="ARBA00022737"/>
    </source>
</evidence>
<dbReference type="PANTHER" id="PTHR47936">
    <property type="entry name" value="PPR_LONG DOMAIN-CONTAINING PROTEIN"/>
    <property type="match status" value="1"/>
</dbReference>
<organism evidence="7 8">
    <name type="scientific">Thanatephorus cucumeris (strain AG1-IB / isolate 7/3/14)</name>
    <name type="common">Lettuce bottom rot fungus</name>
    <name type="synonym">Rhizoctonia solani</name>
    <dbReference type="NCBI Taxonomy" id="1108050"/>
    <lineage>
        <taxon>Eukaryota</taxon>
        <taxon>Fungi</taxon>
        <taxon>Dikarya</taxon>
        <taxon>Basidiomycota</taxon>
        <taxon>Agaricomycotina</taxon>
        <taxon>Agaricomycetes</taxon>
        <taxon>Cantharellales</taxon>
        <taxon>Ceratobasidiaceae</taxon>
        <taxon>Rhizoctonia</taxon>
        <taxon>Rhizoctonia solani AG-1</taxon>
    </lineage>
</organism>
<evidence type="ECO:0000256" key="3">
    <source>
        <dbReference type="ARBA" id="ARBA00044493"/>
    </source>
</evidence>
<keyword evidence="8" id="KW-1185">Reference proteome</keyword>
<feature type="compositionally biased region" description="Low complexity" evidence="6">
    <location>
        <begin position="81"/>
        <end position="90"/>
    </location>
</feature>
<dbReference type="AlphaFoldDB" id="A0A0B7FKP4"/>
<evidence type="ECO:0000256" key="5">
    <source>
        <dbReference type="PROSITE-ProRule" id="PRU00708"/>
    </source>
</evidence>
<feature type="repeat" description="PPR" evidence="5">
    <location>
        <begin position="559"/>
        <end position="593"/>
    </location>
</feature>
<reference evidence="7 8" key="1">
    <citation type="submission" date="2014-11" db="EMBL/GenBank/DDBJ databases">
        <authorList>
            <person name="Wibberg Daniel"/>
        </authorList>
    </citation>
    <scope>NUCLEOTIDE SEQUENCE [LARGE SCALE GENOMIC DNA]</scope>
    <source>
        <strain evidence="7">Rhizoctonia solani AG1-IB 7/3/14</strain>
    </source>
</reference>
<dbReference type="Pfam" id="PF01535">
    <property type="entry name" value="PPR"/>
    <property type="match status" value="1"/>
</dbReference>
<dbReference type="OrthoDB" id="185373at2759"/>
<evidence type="ECO:0000313" key="7">
    <source>
        <dbReference type="EMBL" id="CEL57469.1"/>
    </source>
</evidence>
<dbReference type="InterPro" id="IPR011990">
    <property type="entry name" value="TPR-like_helical_dom_sf"/>
</dbReference>
<dbReference type="PANTHER" id="PTHR47936:SF1">
    <property type="entry name" value="PENTATRICOPEPTIDE REPEAT-CONTAINING PROTEIN GUN1, CHLOROPLASTIC"/>
    <property type="match status" value="1"/>
</dbReference>